<dbReference type="SUPFAM" id="SSF57535">
    <property type="entry name" value="Complement control module/SCR domain"/>
    <property type="match status" value="1"/>
</dbReference>
<dbReference type="Proteomes" id="UP000507470">
    <property type="component" value="Unassembled WGS sequence"/>
</dbReference>
<name>A0A6J8EZP1_MYTCO</name>
<sequence length="441" mass="50208">MADCPKLNNLNSNSDVTTTLNKGELRLSTYTRTVGTTVNLSCLDNYTLVGQSSVTCQTGGLWDYTDKPYCKANSTSDGLSTGTKILIGAVVGGVALVLFIIILIACCMRRKSRKAKSDQEKFYNHLQEENTPKGQNPGEMIGETQYKPPSYAAAWPAMTHSFMIGKREFPFRNPDSDADIHTGKSIWDGNDYFIGKPEIDSKNKTESKTENLSSSKTSERQYSIGNSAPFQSERRQHPVEYRQRSISSDVDNSYSQFVHPISNRYSFQREISDRVKNDSDSDDRRTFSATNMGRNEWDDRKVISTQAVRRGNNIDDDVLVEVRIPSRYLKSRSIDDQTEEKRRYSDDSVQRRNTRPFVYDVSSDKSILLKSSQNGSEKPNDSKNQPNEKPKGVYQGDWPMRDDLKSLTEFNKRALLHNRDPFLWRPVDNNFGFDAVFNSKF</sequence>
<protein>
    <recommendedName>
        <fullName evidence="5">Sushi domain-containing protein</fullName>
    </recommendedName>
</protein>
<dbReference type="PROSITE" id="PS50923">
    <property type="entry name" value="SUSHI"/>
    <property type="match status" value="1"/>
</dbReference>
<evidence type="ECO:0000256" key="1">
    <source>
        <dbReference type="ARBA" id="ARBA00023157"/>
    </source>
</evidence>
<feature type="domain" description="Sushi" evidence="5">
    <location>
        <begin position="2"/>
        <end position="72"/>
    </location>
</feature>
<keyword evidence="4" id="KW-1133">Transmembrane helix</keyword>
<comment type="caution">
    <text evidence="2">Lacks conserved residue(s) required for the propagation of feature annotation.</text>
</comment>
<feature type="compositionally biased region" description="Basic and acidic residues" evidence="3">
    <location>
        <begin position="273"/>
        <end position="286"/>
    </location>
</feature>
<feature type="transmembrane region" description="Helical" evidence="4">
    <location>
        <begin position="85"/>
        <end position="107"/>
    </location>
</feature>
<evidence type="ECO:0000256" key="3">
    <source>
        <dbReference type="SAM" id="MobiDB-lite"/>
    </source>
</evidence>
<feature type="region of interest" description="Disordered" evidence="3">
    <location>
        <begin position="197"/>
        <end position="247"/>
    </location>
</feature>
<feature type="region of interest" description="Disordered" evidence="3">
    <location>
        <begin position="273"/>
        <end position="292"/>
    </location>
</feature>
<dbReference type="CDD" id="cd00033">
    <property type="entry name" value="CCP"/>
    <property type="match status" value="1"/>
</dbReference>
<feature type="compositionally biased region" description="Basic and acidic residues" evidence="3">
    <location>
        <begin position="378"/>
        <end position="391"/>
    </location>
</feature>
<dbReference type="Pfam" id="PF00084">
    <property type="entry name" value="Sushi"/>
    <property type="match status" value="1"/>
</dbReference>
<feature type="compositionally biased region" description="Basic and acidic residues" evidence="3">
    <location>
        <begin position="197"/>
        <end position="209"/>
    </location>
</feature>
<gene>
    <name evidence="6" type="ORF">MCOR_56559</name>
</gene>
<feature type="compositionally biased region" description="Basic and acidic residues" evidence="3">
    <location>
        <begin position="334"/>
        <end position="350"/>
    </location>
</feature>
<feature type="compositionally biased region" description="Basic and acidic residues" evidence="3">
    <location>
        <begin position="232"/>
        <end position="243"/>
    </location>
</feature>
<dbReference type="SMART" id="SM00032">
    <property type="entry name" value="CCP"/>
    <property type="match status" value="1"/>
</dbReference>
<keyword evidence="4" id="KW-0812">Transmembrane</keyword>
<keyword evidence="2" id="KW-0768">Sushi</keyword>
<keyword evidence="7" id="KW-1185">Reference proteome</keyword>
<dbReference type="AlphaFoldDB" id="A0A6J8EZP1"/>
<evidence type="ECO:0000256" key="2">
    <source>
        <dbReference type="PROSITE-ProRule" id="PRU00302"/>
    </source>
</evidence>
<dbReference type="InterPro" id="IPR000436">
    <property type="entry name" value="Sushi_SCR_CCP_dom"/>
</dbReference>
<proteinExistence type="predicted"/>
<dbReference type="OrthoDB" id="6086550at2759"/>
<feature type="compositionally biased region" description="Polar residues" evidence="3">
    <location>
        <begin position="210"/>
        <end position="230"/>
    </location>
</feature>
<feature type="region of interest" description="Disordered" evidence="3">
    <location>
        <begin position="371"/>
        <end position="399"/>
    </location>
</feature>
<dbReference type="Gene3D" id="2.10.70.10">
    <property type="entry name" value="Complement Module, domain 1"/>
    <property type="match status" value="1"/>
</dbReference>
<dbReference type="EMBL" id="CACVKT020010051">
    <property type="protein sequence ID" value="CAC5424681.1"/>
    <property type="molecule type" value="Genomic_DNA"/>
</dbReference>
<dbReference type="InterPro" id="IPR035976">
    <property type="entry name" value="Sushi/SCR/CCP_sf"/>
</dbReference>
<evidence type="ECO:0000313" key="6">
    <source>
        <dbReference type="EMBL" id="CAC5424681.1"/>
    </source>
</evidence>
<organism evidence="6 7">
    <name type="scientific">Mytilus coruscus</name>
    <name type="common">Sea mussel</name>
    <dbReference type="NCBI Taxonomy" id="42192"/>
    <lineage>
        <taxon>Eukaryota</taxon>
        <taxon>Metazoa</taxon>
        <taxon>Spiralia</taxon>
        <taxon>Lophotrochozoa</taxon>
        <taxon>Mollusca</taxon>
        <taxon>Bivalvia</taxon>
        <taxon>Autobranchia</taxon>
        <taxon>Pteriomorphia</taxon>
        <taxon>Mytilida</taxon>
        <taxon>Mytiloidea</taxon>
        <taxon>Mytilidae</taxon>
        <taxon>Mytilinae</taxon>
        <taxon>Mytilus</taxon>
    </lineage>
</organism>
<keyword evidence="1" id="KW-1015">Disulfide bond</keyword>
<evidence type="ECO:0000259" key="5">
    <source>
        <dbReference type="PROSITE" id="PS50923"/>
    </source>
</evidence>
<accession>A0A6J8EZP1</accession>
<reference evidence="6 7" key="1">
    <citation type="submission" date="2020-06" db="EMBL/GenBank/DDBJ databases">
        <authorList>
            <person name="Li R."/>
            <person name="Bekaert M."/>
        </authorList>
    </citation>
    <scope>NUCLEOTIDE SEQUENCE [LARGE SCALE GENOMIC DNA]</scope>
    <source>
        <strain evidence="7">wild</strain>
    </source>
</reference>
<keyword evidence="4" id="KW-0472">Membrane</keyword>
<feature type="region of interest" description="Disordered" evidence="3">
    <location>
        <begin position="334"/>
        <end position="356"/>
    </location>
</feature>
<evidence type="ECO:0000256" key="4">
    <source>
        <dbReference type="SAM" id="Phobius"/>
    </source>
</evidence>
<evidence type="ECO:0000313" key="7">
    <source>
        <dbReference type="Proteomes" id="UP000507470"/>
    </source>
</evidence>